<dbReference type="AlphaFoldDB" id="A0A951UPB0"/>
<evidence type="ECO:0000313" key="1">
    <source>
        <dbReference type="EMBL" id="MBW4660619.1"/>
    </source>
</evidence>
<proteinExistence type="predicted"/>
<accession>A0A951UPB0</accession>
<comment type="caution">
    <text evidence="1">The sequence shown here is derived from an EMBL/GenBank/DDBJ whole genome shotgun (WGS) entry which is preliminary data.</text>
</comment>
<evidence type="ECO:0000313" key="2">
    <source>
        <dbReference type="Proteomes" id="UP000757435"/>
    </source>
</evidence>
<protein>
    <submittedName>
        <fullName evidence="1">Uncharacterized protein</fullName>
    </submittedName>
</protein>
<dbReference type="EMBL" id="JAHHHD010000023">
    <property type="protein sequence ID" value="MBW4660619.1"/>
    <property type="molecule type" value="Genomic_DNA"/>
</dbReference>
<sequence>MSLQQIKAKLLAVGILAVSASGTFALFGSVPVVAKIAVNPPFSIDKIEAFLIQQADFSAEPEAVKQSFTAKPASSGDR</sequence>
<dbReference type="Proteomes" id="UP000757435">
    <property type="component" value="Unassembled WGS sequence"/>
</dbReference>
<reference evidence="1" key="2">
    <citation type="journal article" date="2022" name="Microbiol. Resour. Announc.">
        <title>Metagenome Sequencing to Explore Phylogenomics of Terrestrial Cyanobacteria.</title>
        <authorList>
            <person name="Ward R.D."/>
            <person name="Stajich J.E."/>
            <person name="Johansen J.R."/>
            <person name="Huntemann M."/>
            <person name="Clum A."/>
            <person name="Foster B."/>
            <person name="Foster B."/>
            <person name="Roux S."/>
            <person name="Palaniappan K."/>
            <person name="Varghese N."/>
            <person name="Mukherjee S."/>
            <person name="Reddy T.B.K."/>
            <person name="Daum C."/>
            <person name="Copeland A."/>
            <person name="Chen I.A."/>
            <person name="Ivanova N.N."/>
            <person name="Kyrpides N.C."/>
            <person name="Shapiro N."/>
            <person name="Eloe-Fadrosh E.A."/>
            <person name="Pietrasiak N."/>
        </authorList>
    </citation>
    <scope>NUCLEOTIDE SEQUENCE</scope>
    <source>
        <strain evidence="1">UHER 2000/2452</strain>
    </source>
</reference>
<reference evidence="1" key="1">
    <citation type="submission" date="2021-05" db="EMBL/GenBank/DDBJ databases">
        <authorList>
            <person name="Pietrasiak N."/>
            <person name="Ward R."/>
            <person name="Stajich J.E."/>
            <person name="Kurbessoian T."/>
        </authorList>
    </citation>
    <scope>NUCLEOTIDE SEQUENCE</scope>
    <source>
        <strain evidence="1">UHER 2000/2452</strain>
    </source>
</reference>
<name>A0A951UPB0_9CYAN</name>
<organism evidence="1 2">
    <name type="scientific">Drouetiella hepatica Uher 2000/2452</name>
    <dbReference type="NCBI Taxonomy" id="904376"/>
    <lineage>
        <taxon>Bacteria</taxon>
        <taxon>Bacillati</taxon>
        <taxon>Cyanobacteriota</taxon>
        <taxon>Cyanophyceae</taxon>
        <taxon>Oculatellales</taxon>
        <taxon>Oculatellaceae</taxon>
        <taxon>Drouetiella</taxon>
    </lineage>
</organism>
<gene>
    <name evidence="1" type="ORF">KME15_18255</name>
</gene>